<dbReference type="EMBL" id="QLMH01000007">
    <property type="protein sequence ID" value="RAK19174.1"/>
    <property type="molecule type" value="Genomic_DNA"/>
</dbReference>
<evidence type="ECO:0000313" key="9">
    <source>
        <dbReference type="EMBL" id="RAK19174.1"/>
    </source>
</evidence>
<evidence type="ECO:0000259" key="8">
    <source>
        <dbReference type="PROSITE" id="PS51160"/>
    </source>
</evidence>
<accession>A0A327YEA6</accession>
<feature type="active site" evidence="5">
    <location>
        <position position="36"/>
    </location>
</feature>
<dbReference type="Proteomes" id="UP000248555">
    <property type="component" value="Unassembled WGS sequence"/>
</dbReference>
<evidence type="ECO:0000256" key="5">
    <source>
        <dbReference type="PROSITE-ProRule" id="PRU00520"/>
    </source>
</evidence>
<comment type="catalytic activity">
    <reaction evidence="4 5 6">
        <text>an acyl phosphate + H2O = a carboxylate + phosphate + H(+)</text>
        <dbReference type="Rhea" id="RHEA:14965"/>
        <dbReference type="ChEBI" id="CHEBI:15377"/>
        <dbReference type="ChEBI" id="CHEBI:15378"/>
        <dbReference type="ChEBI" id="CHEBI:29067"/>
        <dbReference type="ChEBI" id="CHEBI:43474"/>
        <dbReference type="ChEBI" id="CHEBI:59918"/>
        <dbReference type="EC" id="3.6.1.7"/>
    </reaction>
</comment>
<evidence type="ECO:0000256" key="4">
    <source>
        <dbReference type="ARBA" id="ARBA00047645"/>
    </source>
</evidence>
<dbReference type="InterPro" id="IPR017968">
    <property type="entry name" value="Acylphosphatase_CS"/>
</dbReference>
<organism evidence="9 10">
    <name type="scientific">Paranoxybacillus vitaminiphilus</name>
    <dbReference type="NCBI Taxonomy" id="581036"/>
    <lineage>
        <taxon>Bacteria</taxon>
        <taxon>Bacillati</taxon>
        <taxon>Bacillota</taxon>
        <taxon>Bacilli</taxon>
        <taxon>Bacillales</taxon>
        <taxon>Anoxybacillaceae</taxon>
        <taxon>Paranoxybacillus</taxon>
    </lineage>
</organism>
<dbReference type="PRINTS" id="PR00112">
    <property type="entry name" value="ACYLPHPHTASE"/>
</dbReference>
<dbReference type="Pfam" id="PF00708">
    <property type="entry name" value="Acylphosphatase"/>
    <property type="match status" value="1"/>
</dbReference>
<dbReference type="RefSeq" id="WP_111645316.1">
    <property type="nucleotide sequence ID" value="NZ_QLMH01000007.1"/>
</dbReference>
<dbReference type="Gene3D" id="3.30.70.100">
    <property type="match status" value="1"/>
</dbReference>
<dbReference type="PROSITE" id="PS51160">
    <property type="entry name" value="ACYLPHOSPHATASE_3"/>
    <property type="match status" value="1"/>
</dbReference>
<evidence type="ECO:0000313" key="10">
    <source>
        <dbReference type="Proteomes" id="UP000248555"/>
    </source>
</evidence>
<comment type="similarity">
    <text evidence="1 7">Belongs to the acylphosphatase family.</text>
</comment>
<dbReference type="SUPFAM" id="SSF54975">
    <property type="entry name" value="Acylphosphatase/BLUF domain-like"/>
    <property type="match status" value="1"/>
</dbReference>
<feature type="domain" description="Acylphosphatase-like" evidence="8">
    <location>
        <begin position="3"/>
        <end position="90"/>
    </location>
</feature>
<evidence type="ECO:0000256" key="7">
    <source>
        <dbReference type="RuleBase" id="RU004168"/>
    </source>
</evidence>
<dbReference type="NCBIfam" id="NF010995">
    <property type="entry name" value="PRK14420.1"/>
    <property type="match status" value="1"/>
</dbReference>
<dbReference type="OrthoDB" id="9808093at2"/>
<dbReference type="PROSITE" id="PS00151">
    <property type="entry name" value="ACYLPHOSPHATASE_2"/>
    <property type="match status" value="1"/>
</dbReference>
<evidence type="ECO:0000256" key="3">
    <source>
        <dbReference type="ARBA" id="ARBA00015991"/>
    </source>
</evidence>
<feature type="active site" evidence="5">
    <location>
        <position position="18"/>
    </location>
</feature>
<dbReference type="AlphaFoldDB" id="A0A327YEA6"/>
<dbReference type="PANTHER" id="PTHR47268">
    <property type="entry name" value="ACYLPHOSPHATASE"/>
    <property type="match status" value="1"/>
</dbReference>
<dbReference type="PANTHER" id="PTHR47268:SF4">
    <property type="entry name" value="ACYLPHOSPHATASE"/>
    <property type="match status" value="1"/>
</dbReference>
<dbReference type="EC" id="3.6.1.7" evidence="2 5"/>
<dbReference type="InterPro" id="IPR001792">
    <property type="entry name" value="Acylphosphatase-like_dom"/>
</dbReference>
<dbReference type="GO" id="GO:0003998">
    <property type="term" value="F:acylphosphatase activity"/>
    <property type="evidence" value="ECO:0007669"/>
    <property type="project" value="UniProtKB-EC"/>
</dbReference>
<dbReference type="PROSITE" id="PS00150">
    <property type="entry name" value="ACYLPHOSPHATASE_1"/>
    <property type="match status" value="1"/>
</dbReference>
<name>A0A327YEA6_9BACL</name>
<comment type="caution">
    <text evidence="9">The sequence shown here is derived from an EMBL/GenBank/DDBJ whole genome shotgun (WGS) entry which is preliminary data.</text>
</comment>
<evidence type="ECO:0000256" key="6">
    <source>
        <dbReference type="RuleBase" id="RU000553"/>
    </source>
</evidence>
<keyword evidence="10" id="KW-1185">Reference proteome</keyword>
<keyword evidence="5 6" id="KW-0378">Hydrolase</keyword>
<evidence type="ECO:0000256" key="1">
    <source>
        <dbReference type="ARBA" id="ARBA00005614"/>
    </source>
</evidence>
<protein>
    <recommendedName>
        <fullName evidence="3 5">Acylphosphatase</fullName>
        <ecNumber evidence="2 5">3.6.1.7</ecNumber>
    </recommendedName>
</protein>
<dbReference type="InterPro" id="IPR036046">
    <property type="entry name" value="Acylphosphatase-like_dom_sf"/>
</dbReference>
<reference evidence="9 10" key="1">
    <citation type="submission" date="2018-06" db="EMBL/GenBank/DDBJ databases">
        <title>Genomic Encyclopedia of Type Strains, Phase III (KMG-III): the genomes of soil and plant-associated and newly described type strains.</title>
        <authorList>
            <person name="Whitman W."/>
        </authorList>
    </citation>
    <scope>NUCLEOTIDE SEQUENCE [LARGE SCALE GENOMIC DNA]</scope>
    <source>
        <strain evidence="9 10">CGMCC 1.8979</strain>
    </source>
</reference>
<proteinExistence type="inferred from homology"/>
<dbReference type="InterPro" id="IPR020456">
    <property type="entry name" value="Acylphosphatase"/>
</dbReference>
<gene>
    <name evidence="9" type="ORF">B0I26_10792</name>
</gene>
<evidence type="ECO:0000256" key="2">
    <source>
        <dbReference type="ARBA" id="ARBA00012150"/>
    </source>
</evidence>
<sequence>MKRLHAIVYGRVQGVGFRYYTHYEALKQQLTGWVKNNNDGTVELEVQGEEEAVQSFIEKISEGPPFAKVTKLETTDIEPISNEKTYRIIY</sequence>